<dbReference type="EMBL" id="WWCX01000011">
    <property type="protein sequence ID" value="MYM94126.1"/>
    <property type="molecule type" value="Genomic_DNA"/>
</dbReference>
<evidence type="ECO:0000256" key="1">
    <source>
        <dbReference type="ARBA" id="ARBA00023125"/>
    </source>
</evidence>
<gene>
    <name evidence="3" type="primary">cadR</name>
    <name evidence="3" type="ORF">GTP90_09675</name>
</gene>
<reference evidence="3" key="1">
    <citation type="submission" date="2019-12" db="EMBL/GenBank/DDBJ databases">
        <title>Novel species isolated from a subtropical stream in China.</title>
        <authorList>
            <person name="Lu H."/>
        </authorList>
    </citation>
    <scope>NUCLEOTIDE SEQUENCE [LARGE SCALE GENOMIC DNA]</scope>
    <source>
        <strain evidence="3">FT81W</strain>
    </source>
</reference>
<dbReference type="Pfam" id="PF13411">
    <property type="entry name" value="MerR_1"/>
    <property type="match status" value="1"/>
</dbReference>
<sequence>MQKTFKIGQLSKATGCQVETIRFYEQEGLLPAPARNAGNYRLYETAHVERLQFIRHCRSLDMPLNDVRLLLSLRDAPGESCQEVNQLLDQRIVQVEQRIAELNALQGQLRVLRGRCQTGSAARDCGILRELSAGTCKAEGCGSHFES</sequence>
<dbReference type="GO" id="GO:0003677">
    <property type="term" value="F:DNA binding"/>
    <property type="evidence" value="ECO:0007669"/>
    <property type="project" value="UniProtKB-KW"/>
</dbReference>
<evidence type="ECO:0000259" key="2">
    <source>
        <dbReference type="PROSITE" id="PS50937"/>
    </source>
</evidence>
<dbReference type="AlphaFoldDB" id="A0A845GL79"/>
<protein>
    <submittedName>
        <fullName evidence="3">Cd(II)/Pb(II)-responsive transcriptional regulator</fullName>
    </submittedName>
</protein>
<comment type="caution">
    <text evidence="3">The sequence shown here is derived from an EMBL/GenBank/DDBJ whole genome shotgun (WGS) entry which is preliminary data.</text>
</comment>
<dbReference type="InterPro" id="IPR009061">
    <property type="entry name" value="DNA-bd_dom_put_sf"/>
</dbReference>
<dbReference type="InterPro" id="IPR047057">
    <property type="entry name" value="MerR_fam"/>
</dbReference>
<dbReference type="PANTHER" id="PTHR30204">
    <property type="entry name" value="REDOX-CYCLING DRUG-SENSING TRANSCRIPTIONAL ACTIVATOR SOXR"/>
    <property type="match status" value="1"/>
</dbReference>
<dbReference type="PANTHER" id="PTHR30204:SF92">
    <property type="entry name" value="HTH-TYPE TRANSCRIPTIONAL REGULATOR ZNTR"/>
    <property type="match status" value="1"/>
</dbReference>
<dbReference type="GO" id="GO:0045893">
    <property type="term" value="P:positive regulation of DNA-templated transcription"/>
    <property type="evidence" value="ECO:0007669"/>
    <property type="project" value="InterPro"/>
</dbReference>
<name>A0A845GL79_9BURK</name>
<dbReference type="NCBIfam" id="TIGR02047">
    <property type="entry name" value="CadR-PbrR"/>
    <property type="match status" value="1"/>
</dbReference>
<dbReference type="GO" id="GO:0046872">
    <property type="term" value="F:metal ion binding"/>
    <property type="evidence" value="ECO:0007669"/>
    <property type="project" value="InterPro"/>
</dbReference>
<proteinExistence type="predicted"/>
<keyword evidence="1" id="KW-0238">DNA-binding</keyword>
<dbReference type="PROSITE" id="PS50937">
    <property type="entry name" value="HTH_MERR_2"/>
    <property type="match status" value="1"/>
</dbReference>
<dbReference type="InterPro" id="IPR011791">
    <property type="entry name" value="CadR-PbrR"/>
</dbReference>
<evidence type="ECO:0000313" key="4">
    <source>
        <dbReference type="Proteomes" id="UP000447355"/>
    </source>
</evidence>
<accession>A0A845GL79</accession>
<evidence type="ECO:0000313" key="3">
    <source>
        <dbReference type="EMBL" id="MYM94126.1"/>
    </source>
</evidence>
<dbReference type="InterPro" id="IPR000551">
    <property type="entry name" value="MerR-type_HTH_dom"/>
</dbReference>
<organism evidence="3 4">
    <name type="scientific">Duganella vulcania</name>
    <dbReference type="NCBI Taxonomy" id="2692166"/>
    <lineage>
        <taxon>Bacteria</taxon>
        <taxon>Pseudomonadati</taxon>
        <taxon>Pseudomonadota</taxon>
        <taxon>Betaproteobacteria</taxon>
        <taxon>Burkholderiales</taxon>
        <taxon>Oxalobacteraceae</taxon>
        <taxon>Telluria group</taxon>
        <taxon>Duganella</taxon>
    </lineage>
</organism>
<feature type="domain" description="HTH merR-type" evidence="2">
    <location>
        <begin position="4"/>
        <end position="73"/>
    </location>
</feature>
<dbReference type="CDD" id="cd04784">
    <property type="entry name" value="HTH_CadR-PbrR"/>
    <property type="match status" value="1"/>
</dbReference>
<dbReference type="PRINTS" id="PR00040">
    <property type="entry name" value="HTHMERR"/>
</dbReference>
<dbReference type="SUPFAM" id="SSF46955">
    <property type="entry name" value="Putative DNA-binding domain"/>
    <property type="match status" value="1"/>
</dbReference>
<dbReference type="Proteomes" id="UP000447355">
    <property type="component" value="Unassembled WGS sequence"/>
</dbReference>
<dbReference type="SMART" id="SM00422">
    <property type="entry name" value="HTH_MERR"/>
    <property type="match status" value="1"/>
</dbReference>
<dbReference type="Gene3D" id="1.10.1660.10">
    <property type="match status" value="1"/>
</dbReference>
<dbReference type="GO" id="GO:0003700">
    <property type="term" value="F:DNA-binding transcription factor activity"/>
    <property type="evidence" value="ECO:0007669"/>
    <property type="project" value="InterPro"/>
</dbReference>
<dbReference type="RefSeq" id="WP_161083321.1">
    <property type="nucleotide sequence ID" value="NZ_WWCX01000011.1"/>
</dbReference>